<feature type="repeat" description="TPR" evidence="1">
    <location>
        <begin position="7"/>
        <end position="40"/>
    </location>
</feature>
<evidence type="ECO:0008006" key="4">
    <source>
        <dbReference type="Google" id="ProtNLM"/>
    </source>
</evidence>
<dbReference type="InterPro" id="IPR011990">
    <property type="entry name" value="TPR-like_helical_dom_sf"/>
</dbReference>
<dbReference type="AlphaFoldDB" id="A0A815ML82"/>
<feature type="non-terminal residue" evidence="2">
    <location>
        <position position="1"/>
    </location>
</feature>
<evidence type="ECO:0000313" key="2">
    <source>
        <dbReference type="EMBL" id="CAF1419829.1"/>
    </source>
</evidence>
<name>A0A815ML82_ADIRI</name>
<dbReference type="PROSITE" id="PS50005">
    <property type="entry name" value="TPR"/>
    <property type="match status" value="1"/>
</dbReference>
<evidence type="ECO:0000256" key="1">
    <source>
        <dbReference type="PROSITE-ProRule" id="PRU00339"/>
    </source>
</evidence>
<proteinExistence type="predicted"/>
<dbReference type="Pfam" id="PF13424">
    <property type="entry name" value="TPR_12"/>
    <property type="match status" value="1"/>
</dbReference>
<sequence length="63" mass="7141">STHSDLAMLYYNLGLLYNGKNNFQLALTNFQKAAEIFKATLSVTHPFIAAVQQQIQQVSNRLR</sequence>
<dbReference type="Gene3D" id="1.25.40.10">
    <property type="entry name" value="Tetratricopeptide repeat domain"/>
    <property type="match status" value="1"/>
</dbReference>
<reference evidence="2" key="1">
    <citation type="submission" date="2021-02" db="EMBL/GenBank/DDBJ databases">
        <authorList>
            <person name="Nowell W R."/>
        </authorList>
    </citation>
    <scope>NUCLEOTIDE SEQUENCE</scope>
</reference>
<dbReference type="SUPFAM" id="SSF48452">
    <property type="entry name" value="TPR-like"/>
    <property type="match status" value="1"/>
</dbReference>
<accession>A0A815ML82</accession>
<keyword evidence="3" id="KW-1185">Reference proteome</keyword>
<protein>
    <recommendedName>
        <fullName evidence="4">Tetratricopeptide repeat protein</fullName>
    </recommendedName>
</protein>
<dbReference type="EMBL" id="CAJNOR010003498">
    <property type="protein sequence ID" value="CAF1419829.1"/>
    <property type="molecule type" value="Genomic_DNA"/>
</dbReference>
<dbReference type="Proteomes" id="UP000663828">
    <property type="component" value="Unassembled WGS sequence"/>
</dbReference>
<gene>
    <name evidence="2" type="ORF">XAT740_LOCUS35153</name>
</gene>
<dbReference type="SMART" id="SM00028">
    <property type="entry name" value="TPR"/>
    <property type="match status" value="1"/>
</dbReference>
<dbReference type="InterPro" id="IPR019734">
    <property type="entry name" value="TPR_rpt"/>
</dbReference>
<evidence type="ECO:0000313" key="3">
    <source>
        <dbReference type="Proteomes" id="UP000663828"/>
    </source>
</evidence>
<comment type="caution">
    <text evidence="2">The sequence shown here is derived from an EMBL/GenBank/DDBJ whole genome shotgun (WGS) entry which is preliminary data.</text>
</comment>
<organism evidence="2 3">
    <name type="scientific">Adineta ricciae</name>
    <name type="common">Rotifer</name>
    <dbReference type="NCBI Taxonomy" id="249248"/>
    <lineage>
        <taxon>Eukaryota</taxon>
        <taxon>Metazoa</taxon>
        <taxon>Spiralia</taxon>
        <taxon>Gnathifera</taxon>
        <taxon>Rotifera</taxon>
        <taxon>Eurotatoria</taxon>
        <taxon>Bdelloidea</taxon>
        <taxon>Adinetida</taxon>
        <taxon>Adinetidae</taxon>
        <taxon>Adineta</taxon>
    </lineage>
</organism>
<keyword evidence="1" id="KW-0802">TPR repeat</keyword>